<sequence>MVSMISDVGRVLTQPDIPHAEPKMGKVAVIYTTPETVISDYARLLDLADYQTALTADINTFLKVNISWQHYYPACSSAPWQIDGVAQKLKRDGFNKLIAAHNGTVVVDPIEGRENNKHQLVEDRLGLDHVVLDAPPIKWVPYRPTAKMLVLDDVYQDGLYIPEVFPGTNIVQLPTVKTHVFTTMTGALKNAFGGLLHRYRHWTHSVIHETLVDLLQIQKEIHSGLFAVMDGTFAGDGPGPRAMRIHNKNVILASADQVAIDAVAAKMMGLDPMSIPMIRIAHEIGLGVGNPHEIEVVGDDIADVNWNFAATESTLASRGQKLIYHGPLKPLEGILLRSGIAPWAY</sequence>
<feature type="domain" description="DUF362" evidence="1">
    <location>
        <begin position="61"/>
        <end position="266"/>
    </location>
</feature>
<dbReference type="EMBL" id="UINC01077214">
    <property type="protein sequence ID" value="SVC17141.1"/>
    <property type="molecule type" value="Genomic_DNA"/>
</dbReference>
<reference evidence="2" key="1">
    <citation type="submission" date="2018-05" db="EMBL/GenBank/DDBJ databases">
        <authorList>
            <person name="Lanie J.A."/>
            <person name="Ng W.-L."/>
            <person name="Kazmierczak K.M."/>
            <person name="Andrzejewski T.M."/>
            <person name="Davidsen T.M."/>
            <person name="Wayne K.J."/>
            <person name="Tettelin H."/>
            <person name="Glass J.I."/>
            <person name="Rusch D."/>
            <person name="Podicherti R."/>
            <person name="Tsui H.-C.T."/>
            <person name="Winkler M.E."/>
        </authorList>
    </citation>
    <scope>NUCLEOTIDE SEQUENCE</scope>
</reference>
<dbReference type="Pfam" id="PF04015">
    <property type="entry name" value="DUF362"/>
    <property type="match status" value="1"/>
</dbReference>
<gene>
    <name evidence="2" type="ORF">METZ01_LOCUS269995</name>
</gene>
<name>A0A382K395_9ZZZZ</name>
<dbReference type="AlphaFoldDB" id="A0A382K395"/>
<accession>A0A382K395</accession>
<evidence type="ECO:0000259" key="1">
    <source>
        <dbReference type="Pfam" id="PF04015"/>
    </source>
</evidence>
<dbReference type="InterPro" id="IPR007160">
    <property type="entry name" value="DUF362"/>
</dbReference>
<proteinExistence type="predicted"/>
<organism evidence="2">
    <name type="scientific">marine metagenome</name>
    <dbReference type="NCBI Taxonomy" id="408172"/>
    <lineage>
        <taxon>unclassified sequences</taxon>
        <taxon>metagenomes</taxon>
        <taxon>ecological metagenomes</taxon>
    </lineage>
</organism>
<evidence type="ECO:0000313" key="2">
    <source>
        <dbReference type="EMBL" id="SVC17141.1"/>
    </source>
</evidence>
<protein>
    <recommendedName>
        <fullName evidence="1">DUF362 domain-containing protein</fullName>
    </recommendedName>
</protein>